<feature type="compositionally biased region" description="Polar residues" evidence="1">
    <location>
        <begin position="785"/>
        <end position="799"/>
    </location>
</feature>
<name>A0A2C6KM28_9APIC</name>
<feature type="region of interest" description="Disordered" evidence="1">
    <location>
        <begin position="261"/>
        <end position="291"/>
    </location>
</feature>
<feature type="region of interest" description="Disordered" evidence="1">
    <location>
        <begin position="22"/>
        <end position="188"/>
    </location>
</feature>
<dbReference type="Proteomes" id="UP000221165">
    <property type="component" value="Unassembled WGS sequence"/>
</dbReference>
<feature type="compositionally biased region" description="Low complexity" evidence="1">
    <location>
        <begin position="753"/>
        <end position="767"/>
    </location>
</feature>
<protein>
    <submittedName>
        <fullName evidence="2">Uncharacterized protein</fullName>
    </submittedName>
</protein>
<accession>A0A2C6KM28</accession>
<comment type="caution">
    <text evidence="2">The sequence shown here is derived from an EMBL/GenBank/DDBJ whole genome shotgun (WGS) entry which is preliminary data.</text>
</comment>
<evidence type="ECO:0000313" key="2">
    <source>
        <dbReference type="EMBL" id="PHJ17688.1"/>
    </source>
</evidence>
<feature type="compositionally biased region" description="Pro residues" evidence="1">
    <location>
        <begin position="278"/>
        <end position="288"/>
    </location>
</feature>
<feature type="region of interest" description="Disordered" evidence="1">
    <location>
        <begin position="414"/>
        <end position="458"/>
    </location>
</feature>
<dbReference type="RefSeq" id="XP_067919404.1">
    <property type="nucleotide sequence ID" value="XM_068068624.1"/>
</dbReference>
<organism evidence="2 3">
    <name type="scientific">Cystoisospora suis</name>
    <dbReference type="NCBI Taxonomy" id="483139"/>
    <lineage>
        <taxon>Eukaryota</taxon>
        <taxon>Sar</taxon>
        <taxon>Alveolata</taxon>
        <taxon>Apicomplexa</taxon>
        <taxon>Conoidasida</taxon>
        <taxon>Coccidia</taxon>
        <taxon>Eucoccidiorida</taxon>
        <taxon>Eimeriorina</taxon>
        <taxon>Sarcocystidae</taxon>
        <taxon>Cystoisospora</taxon>
    </lineage>
</organism>
<feature type="compositionally biased region" description="Basic residues" evidence="1">
    <location>
        <begin position="849"/>
        <end position="862"/>
    </location>
</feature>
<feature type="compositionally biased region" description="Basic residues" evidence="1">
    <location>
        <begin position="68"/>
        <end position="81"/>
    </location>
</feature>
<feature type="compositionally biased region" description="Polar residues" evidence="1">
    <location>
        <begin position="132"/>
        <end position="141"/>
    </location>
</feature>
<feature type="compositionally biased region" description="Basic residues" evidence="1">
    <location>
        <begin position="106"/>
        <end position="115"/>
    </location>
</feature>
<dbReference type="VEuPathDB" id="ToxoDB:CSUI_008492"/>
<feature type="region of interest" description="Disordered" evidence="1">
    <location>
        <begin position="730"/>
        <end position="867"/>
    </location>
</feature>
<feature type="compositionally biased region" description="Basic and acidic residues" evidence="1">
    <location>
        <begin position="176"/>
        <end position="188"/>
    </location>
</feature>
<sequence length="878" mass="94440">MTSGGQAHPNVSAKKGPLGVAVLPSEFQNRPPPSYQEGTVLNSVEPSQLSQRPQIPVTVSSESGNQIPKRKRGRPRLHRRDKQPESEVPKCSHQQETGIGVDLAQRRAKRSKHPKEKPSPAPTVKTDRPLPSSRQEPASTNGPPPTSGQASRAREGSQNQLSSGTCPSGHGSLESDSLRSHGREDPRESKRVRFLVGAELFNALFSSKIDANSVETSKQRETYSKALGGMLLFRADDPPRLLLSHSSELWDAFLAPSLETVEPEPTCGKSSSEEPGTLAPPSPGPSQPPSAIVASCGDLRSDPASHRSEISMKEGLPVAPTLASDCSFTQASLCQIETNSAGHGLAGALTPETRPDLALPLGSCAHRVTCHWEPPARALQDIEAVRDMRPHRSWSPPFQCQGCSPTAGLSALTYNEPRSGANHGIRSGGEGQCCRPRGPSPSTPTGRSPPCHPDALQRGPTDAVHTVYQCQGCSSVALSPPQEQPLSRLVSRFQNHPRRHGARSDSRCKAVGPMEQEVAPSPFGSQDCSSSAKAQSSQFHSIWQPTIDSLPCRSKCAAGGQYPSQEPGIDSRLCGASGAVEPLQGANSADSMSFSPPSPVGDVALFKQRTCSGMWDKRLDSVPTQASSWEEASTCDQTSSQTQAFSRRPGCFEYGRSSQLASPLMPPVSMPSSRISSSCGQVQPFTAASYRKVCSQADRQAMPGSTASRYTTFGVQEESEDNEFTAFTIAQGSQRPTVPGVAHHDPVRRQNFSRSPSQRQPPLQLSQNTRFPAEGRCVMGPPFSQDYTSTSGYLRSNGTDPECGWLRTTELHPDPTVSSQSQQRRVAPREGDKSANGPFAFSLEGPRQSSKRSSRPPRKKKAVATSECSEKIQAFRFR</sequence>
<dbReference type="EMBL" id="MIGC01004750">
    <property type="protein sequence ID" value="PHJ17688.1"/>
    <property type="molecule type" value="Genomic_DNA"/>
</dbReference>
<reference evidence="2 3" key="1">
    <citation type="journal article" date="2017" name="Int. J. Parasitol.">
        <title>The genome of the protozoan parasite Cystoisospora suis and a reverse vaccinology approach to identify vaccine candidates.</title>
        <authorList>
            <person name="Palmieri N."/>
            <person name="Shrestha A."/>
            <person name="Ruttkowski B."/>
            <person name="Beck T."/>
            <person name="Vogl C."/>
            <person name="Tomley F."/>
            <person name="Blake D.P."/>
            <person name="Joachim A."/>
        </authorList>
    </citation>
    <scope>NUCLEOTIDE SEQUENCE [LARGE SCALE GENOMIC DNA]</scope>
    <source>
        <strain evidence="2 3">Wien I</strain>
    </source>
</reference>
<gene>
    <name evidence="2" type="ORF">CSUI_008492</name>
</gene>
<feature type="compositionally biased region" description="Polar residues" evidence="1">
    <location>
        <begin position="156"/>
        <end position="166"/>
    </location>
</feature>
<feature type="compositionally biased region" description="Polar residues" evidence="1">
    <location>
        <begin position="36"/>
        <end position="66"/>
    </location>
</feature>
<keyword evidence="3" id="KW-1185">Reference proteome</keyword>
<evidence type="ECO:0000313" key="3">
    <source>
        <dbReference type="Proteomes" id="UP000221165"/>
    </source>
</evidence>
<dbReference type="AlphaFoldDB" id="A0A2C6KM28"/>
<evidence type="ECO:0000256" key="1">
    <source>
        <dbReference type="SAM" id="MobiDB-lite"/>
    </source>
</evidence>
<proteinExistence type="predicted"/>
<dbReference type="GeneID" id="94431835"/>